<sequence>MSKNKHVINDPVFGFITIPNDFINQIIKHPFVQRLNRIKQLGMASFAYPGAQHTRFHHTLGAMHLMQQVITNLKTKGNNISDDETNGALACILLHDVGHGPFSHVLEHTIVEGIHHEEISLKIMERLNNELGGKLDICISIFKNEYHKRFLHELVSGQLDVDRLDYLRRDCFFTGVNEGNIGSERIIQILDVRNNKLVVEAKGIYSIENFLLSRRLMYWQVYHHKTAISAEITLINALKRAKELVNKGVELFTPPALNFFLKNNVTRENFNGEAVDLFIRLDDSDIWCALKEWTNSDDMILSTLSNAFVNRNLFKIEIHTEPINDTLVDKYISRYTEKWNLSNHEAKYFFAKRTVSTDVYNENGNSIDILFNDDRIEDIATISDLLNVQLLSKKAEKYYFAYLDI</sequence>
<keyword evidence="3" id="KW-1185">Reference proteome</keyword>
<dbReference type="GO" id="GO:0006203">
    <property type="term" value="P:dGTP catabolic process"/>
    <property type="evidence" value="ECO:0007669"/>
    <property type="project" value="TreeGrafter"/>
</dbReference>
<evidence type="ECO:0000259" key="1">
    <source>
        <dbReference type="SMART" id="SM00471"/>
    </source>
</evidence>
<gene>
    <name evidence="2" type="ORF">E2605_01760</name>
</gene>
<protein>
    <submittedName>
        <fullName evidence="2">HD domain-containing protein</fullName>
    </submittedName>
</protein>
<dbReference type="InterPro" id="IPR003607">
    <property type="entry name" value="HD/PDEase_dom"/>
</dbReference>
<dbReference type="RefSeq" id="WP_134435303.1">
    <property type="nucleotide sequence ID" value="NZ_SOML01000001.1"/>
</dbReference>
<dbReference type="EMBL" id="SOML01000001">
    <property type="protein sequence ID" value="TFD98836.1"/>
    <property type="molecule type" value="Genomic_DNA"/>
</dbReference>
<dbReference type="PANTHER" id="PTHR11373">
    <property type="entry name" value="DEOXYNUCLEOSIDE TRIPHOSPHATE TRIPHOSPHOHYDROLASE"/>
    <property type="match status" value="1"/>
</dbReference>
<evidence type="ECO:0000313" key="3">
    <source>
        <dbReference type="Proteomes" id="UP000297861"/>
    </source>
</evidence>
<dbReference type="STRING" id="1121485.GCA_000426485_00024"/>
<dbReference type="Gene3D" id="1.10.3210.10">
    <property type="entry name" value="Hypothetical protein af1432"/>
    <property type="match status" value="1"/>
</dbReference>
<proteinExistence type="predicted"/>
<accession>A0A4Y8LE66</accession>
<dbReference type="Pfam" id="PF19276">
    <property type="entry name" value="HD_assoc_2"/>
    <property type="match status" value="1"/>
</dbReference>
<evidence type="ECO:0000313" key="2">
    <source>
        <dbReference type="EMBL" id="TFD98836.1"/>
    </source>
</evidence>
<feature type="domain" description="HD/PDEase" evidence="1">
    <location>
        <begin position="51"/>
        <end position="176"/>
    </location>
</feature>
<dbReference type="Pfam" id="PF01966">
    <property type="entry name" value="HD"/>
    <property type="match status" value="1"/>
</dbReference>
<dbReference type="CDD" id="cd00077">
    <property type="entry name" value="HDc"/>
    <property type="match status" value="1"/>
</dbReference>
<dbReference type="InterPro" id="IPR045509">
    <property type="entry name" value="HD_assoc_2"/>
</dbReference>
<dbReference type="InterPro" id="IPR050135">
    <property type="entry name" value="dGTPase-like"/>
</dbReference>
<dbReference type="SMART" id="SM00471">
    <property type="entry name" value="HDc"/>
    <property type="match status" value="1"/>
</dbReference>
<dbReference type="PANTHER" id="PTHR11373:SF4">
    <property type="entry name" value="DEOXYNUCLEOSIDE TRIPHOSPHATE TRIPHOSPHOHYDROLASE SAMHD1"/>
    <property type="match status" value="1"/>
</dbReference>
<name>A0A4Y8LE66_9BACT</name>
<dbReference type="GO" id="GO:0008832">
    <property type="term" value="F:dGTPase activity"/>
    <property type="evidence" value="ECO:0007669"/>
    <property type="project" value="TreeGrafter"/>
</dbReference>
<dbReference type="OrthoDB" id="9803619at2"/>
<comment type="caution">
    <text evidence="2">The sequence shown here is derived from an EMBL/GenBank/DDBJ whole genome shotgun (WGS) entry which is preliminary data.</text>
</comment>
<dbReference type="InterPro" id="IPR006674">
    <property type="entry name" value="HD_domain"/>
</dbReference>
<dbReference type="Proteomes" id="UP000297861">
    <property type="component" value="Unassembled WGS sequence"/>
</dbReference>
<organism evidence="2 3">
    <name type="scientific">Dysgonomonas capnocytophagoides</name>
    <dbReference type="NCBI Taxonomy" id="45254"/>
    <lineage>
        <taxon>Bacteria</taxon>
        <taxon>Pseudomonadati</taxon>
        <taxon>Bacteroidota</taxon>
        <taxon>Bacteroidia</taxon>
        <taxon>Bacteroidales</taxon>
        <taxon>Dysgonomonadaceae</taxon>
        <taxon>Dysgonomonas</taxon>
    </lineage>
</organism>
<dbReference type="AlphaFoldDB" id="A0A4Y8LE66"/>
<reference evidence="2 3" key="1">
    <citation type="submission" date="2019-03" db="EMBL/GenBank/DDBJ databases">
        <title>San Antonio Military Medical Center submission to MRSN (WRAIR), pending publication.</title>
        <authorList>
            <person name="Blyth D.M."/>
            <person name="Mccarthy S.L."/>
            <person name="Schall S.E."/>
            <person name="Stam J.A."/>
            <person name="Ong A.C."/>
            <person name="Mcgann P.T."/>
        </authorList>
    </citation>
    <scope>NUCLEOTIDE SEQUENCE [LARGE SCALE GENOMIC DNA]</scope>
    <source>
        <strain evidence="2 3">MRSN571793</strain>
    </source>
</reference>
<dbReference type="SUPFAM" id="SSF109604">
    <property type="entry name" value="HD-domain/PDEase-like"/>
    <property type="match status" value="1"/>
</dbReference>